<sequence>MRHAWLAGLALCLATHALAKPPPPTAPAHVMASDTEVAARGLPIRSSDQLEAYLRAHAGQRTPLDALTPGARERFLDGLVYGRNGLGGFDTQDLPQLTRAQGRSLLALFGVERYAETLPHWATQPRASAPAARIGDLERRYNRYNRALHGLGHTGRDPWPALHSALPEAFDRSATAPLDDAALELLYRALVATYALRPNPTGLDAQLQVLAQLRRRGQASAAQVDAAGHALLLAHRVEDARRVLADGGSAEWPHWLRFDDRLGSGTHGPTVWSLDADGRTLHRQRIDLRPTQILVTAGCHFAADAARAIAADPELGPAFRRHARWLALPPGSEDMDALRAWNRAQPQTPLHPLYDVAEWPLLPREWRMPTFFLVRDGQVVAQLQGWPADDAAQRRALKAMLQGAGLLSPAPGGSATAGFTGHAGRG</sequence>
<evidence type="ECO:0000313" key="2">
    <source>
        <dbReference type="EMBL" id="MCI2263586.1"/>
    </source>
</evidence>
<proteinExistence type="predicted"/>
<keyword evidence="4" id="KW-1185">Reference proteome</keyword>
<feature type="signal peptide" evidence="1">
    <location>
        <begin position="1"/>
        <end position="19"/>
    </location>
</feature>
<evidence type="ECO:0000256" key="1">
    <source>
        <dbReference type="SAM" id="SignalP"/>
    </source>
</evidence>
<dbReference type="RefSeq" id="WP_242161250.1">
    <property type="nucleotide sequence ID" value="NZ_CP131914.1"/>
</dbReference>
<evidence type="ECO:0000313" key="4">
    <source>
        <dbReference type="Proteomes" id="UP001430647"/>
    </source>
</evidence>
<feature type="chain" id="PRO_5043369713" description="Thioredoxin domain-containing protein" evidence="1">
    <location>
        <begin position="20"/>
        <end position="426"/>
    </location>
</feature>
<dbReference type="EMBL" id="CP131914">
    <property type="protein sequence ID" value="XCI79078.1"/>
    <property type="molecule type" value="Genomic_DNA"/>
</dbReference>
<organism evidence="3">
    <name type="scientific">Xanthomonas indica</name>
    <dbReference type="NCBI Taxonomy" id="2912242"/>
    <lineage>
        <taxon>Bacteria</taxon>
        <taxon>Pseudomonadati</taxon>
        <taxon>Pseudomonadota</taxon>
        <taxon>Gammaproteobacteria</taxon>
        <taxon>Lysobacterales</taxon>
        <taxon>Lysobacteraceae</taxon>
        <taxon>Xanthomonas</taxon>
    </lineage>
</organism>
<reference evidence="2 4" key="1">
    <citation type="journal article" date="2022" name="Curr. Microbiol.">
        <title>Xanthomonas indica sp. nov., a Novel Member of Non-Pathogenic Xanthomonas Community from Healthy Rice Seeds.</title>
        <authorList>
            <person name="Rana R."/>
            <person name="Madhavan V.N."/>
            <person name="Saroha T."/>
            <person name="Bansal K."/>
            <person name="Kaur A."/>
            <person name="Sonti R.V."/>
            <person name="Patel H.K."/>
            <person name="Patil P.B."/>
        </authorList>
    </citation>
    <scope>NUCLEOTIDE SEQUENCE [LARGE SCALE GENOMIC DNA]</scope>
    <source>
        <strain evidence="2 4">PPL560</strain>
    </source>
</reference>
<gene>
    <name evidence="2" type="ORF">L3V74_18810</name>
    <name evidence="3" type="ORF">Q7W82_12340</name>
</gene>
<evidence type="ECO:0008006" key="5">
    <source>
        <dbReference type="Google" id="ProtNLM"/>
    </source>
</evidence>
<evidence type="ECO:0000313" key="3">
    <source>
        <dbReference type="EMBL" id="XCI79078.1"/>
    </source>
</evidence>
<protein>
    <recommendedName>
        <fullName evidence="5">Thioredoxin domain-containing protein</fullName>
    </recommendedName>
</protein>
<reference evidence="2" key="2">
    <citation type="submission" date="2022-01" db="EMBL/GenBank/DDBJ databases">
        <authorList>
            <person name="Rana R."/>
            <person name="Patil P.B."/>
        </authorList>
    </citation>
    <scope>NUCLEOTIDE SEQUENCE</scope>
    <source>
        <strain evidence="2">PPL560</strain>
    </source>
</reference>
<reference evidence="3" key="3">
    <citation type="submission" date="2023-08" db="EMBL/GenBank/DDBJ databases">
        <title>Complete genome sequence of Xanthomonas indica.</title>
        <authorList>
            <person name="Patil P.B."/>
            <person name="Rana R."/>
        </authorList>
    </citation>
    <scope>NUCLEOTIDE SEQUENCE</scope>
    <source>
        <strain evidence="3">PPL560</strain>
    </source>
</reference>
<dbReference type="AlphaFoldDB" id="A0AAU8I0V1"/>
<accession>A0AAU8I0V1</accession>
<name>A0AAU8I0V1_9XANT</name>
<dbReference type="Proteomes" id="UP001430647">
    <property type="component" value="Unassembled WGS sequence"/>
</dbReference>
<dbReference type="KEGG" id="xin:Q7W82_12340"/>
<dbReference type="EMBL" id="JAKJPQ010000019">
    <property type="protein sequence ID" value="MCI2263586.1"/>
    <property type="molecule type" value="Genomic_DNA"/>
</dbReference>
<keyword evidence="1" id="KW-0732">Signal</keyword>